<gene>
    <name evidence="1" type="ORF">J5Y06_18540</name>
</gene>
<accession>A0A8J7R9B4</accession>
<protein>
    <submittedName>
        <fullName evidence="1">Uncharacterized protein</fullName>
    </submittedName>
</protein>
<keyword evidence="2" id="KW-1185">Reference proteome</keyword>
<evidence type="ECO:0000313" key="2">
    <source>
        <dbReference type="Proteomes" id="UP000666240"/>
    </source>
</evidence>
<proteinExistence type="predicted"/>
<dbReference type="AlphaFoldDB" id="A0A8J7R9B4"/>
<dbReference type="RefSeq" id="WP_209336672.1">
    <property type="nucleotide sequence ID" value="NZ_JAGIYY010000008.1"/>
</dbReference>
<evidence type="ECO:0000313" key="1">
    <source>
        <dbReference type="EMBL" id="MBP0440652.1"/>
    </source>
</evidence>
<dbReference type="Proteomes" id="UP000666240">
    <property type="component" value="Unassembled WGS sequence"/>
</dbReference>
<sequence>MKLTLDLSTETSVGLRRLANEQDLDLETAAAIALREVPGCPERIRNQASSFTQCSVPIIATSVPIESIKVRCECSFC</sequence>
<comment type="caution">
    <text evidence="1">The sequence shown here is derived from an EMBL/GenBank/DDBJ whole genome shotgun (WGS) entry which is preliminary data.</text>
</comment>
<organism evidence="1 2">
    <name type="scientific">Tianweitania sediminis</name>
    <dbReference type="NCBI Taxonomy" id="1502156"/>
    <lineage>
        <taxon>Bacteria</taxon>
        <taxon>Pseudomonadati</taxon>
        <taxon>Pseudomonadota</taxon>
        <taxon>Alphaproteobacteria</taxon>
        <taxon>Hyphomicrobiales</taxon>
        <taxon>Phyllobacteriaceae</taxon>
        <taxon>Tianweitania</taxon>
    </lineage>
</organism>
<dbReference type="EMBL" id="JAGIYY010000008">
    <property type="protein sequence ID" value="MBP0440652.1"/>
    <property type="molecule type" value="Genomic_DNA"/>
</dbReference>
<name>A0A8J7R9B4_9HYPH</name>
<reference evidence="1" key="1">
    <citation type="submission" date="2021-03" db="EMBL/GenBank/DDBJ databases">
        <title>Genome sequencing and assembly of Tianweitania sediminis.</title>
        <authorList>
            <person name="Chhetri G."/>
        </authorList>
    </citation>
    <scope>NUCLEOTIDE SEQUENCE</scope>
    <source>
        <strain evidence="1">Z8</strain>
    </source>
</reference>